<dbReference type="EMBL" id="JARPUR010000003">
    <property type="protein sequence ID" value="KAK4880062.1"/>
    <property type="molecule type" value="Genomic_DNA"/>
</dbReference>
<dbReference type="InterPro" id="IPR001611">
    <property type="entry name" value="Leu-rich_rpt"/>
</dbReference>
<dbReference type="SMART" id="SM00364">
    <property type="entry name" value="LRR_BAC"/>
    <property type="match status" value="12"/>
</dbReference>
<sequence>MPSLCLWVVYYTLLLIINGKAQNTHRECPPQENILPCRCSIRGLEIQIWCSHSILPKVLEGLRNVGEYIKDPIDELILENNQLPSLPGKTFAFLKIMRLMLRFNGLERVSTGWLSGLESTLMELFIVEPDLRSLPEDSLAQLHSLEAITIQTNLMKRLPRFSDLQKLRYLQIESSSLVELSPRHFRSLPILEKLHVIGSPRLTRLEGGLLQDLPNLNLVNISFCGISWIHPRAITHLPSLTELWLIGNKIVDAAIVGRSIKDLPVLEILHLDYNYIDRLSEAAFVDLPSLRKLYVSDNQITELHHGAFHRVPKLQTLDLNRNLVRRVHPESFLQHSGSGLEELWLVENDISHIAELRSLLDALPRLIFLDMSYNNLEVIPFGALRGHPSLERLHLDHNRIHTIDQEAFMAMPALRELRLKNNSLSDILEGPFWNLPGLKGLDLSQNYFKRLHPHLVANLPSLRRIDLSNNELIMIDSDTFLGTPSLEHINVSYNHLSNIHPATFRHLLGLFELDVSNNRLVEFVPGLPLGIEYLHLGKNQIKSLPLQPSPDLNLPALKMLDISANGIDRLASGTLHYLHQLRKLYSGKNMFEELEDGSLDGLSRLEVLDLHDNKINHIHPHALKHTSELREVNIAENSLSVIRGDVFNKITYIKKLDVSKNQLTEIADAALENARDLQAIDASNNFLVKLPDSIYGMNNLRVLDLTNNRLQNINPSTLNSLSSLSELRMSQNLAQEMKTGAFDNLALLKILYLDNNELETIENHAINSLPSLKIVKLNKNRLKDIPDFAFHNLPVLQIVELQENRLQSIGGNCFSAVPHLLMLNLSHNHLTNLDEVGLKNLRSLEMLDLSNNRLSRISTGNFDNMEWLVELRLDNNNICFVQGTPFNSMSRLRVLSLKNNKMMSFPEYSVQNLRGNVAVLDINGNPLACSCHILWFKAWLQESSIMGPKCNDGTLLREMRLSRQDCSREERQPEPIAPECEADFMSNSDIYGAQQIISSSLNNLEHNKIPPLPQESDYFYDEYVDYPYNETSLLSNSKNETYNQFEHHHIQQSSHYISGDTPTIYASSSKNNSKVSRPQAPSKGTSPSPGTSGFTFFGVPLPNFNLNLNKFWSRGNGRKAEIIKLPTNQPVAERKTAIVNHPPSFYHNRFPLTQPEIEKGGFIPLLPGTGGFKPIPNPQLHVENKLNISQSVLALSTDANVVRASVTIEDSVPRSSTMINILSVPSRTTTTTSTSTTLPISIRTTTHATSTTTTIPTTTTTSNKLSTSMQLEDSVSSLEIEKVLVQEITNITKSEDRKRQIYSAKLIEKTENKSITEFTTTDKPHLEKPHTTSRFEDIFKEFVDNVSLPASFPTEKSKLVTETNLIDTISTDNSPTALSALLIPGGQQPQYRPLGRSTITRVQSPHVSGTAPLQADLEISDDKPVPLANSREPKTSRLGAVDFPKIVSKHKDMSWYYINYNKTNIEPYIGPGGTFDGKSESAGLLSHSWIKVLSRLPRKQLHDDLVDAVYDSVLNVLKNMRYGDGKTVERKRRKKIAIPAGKSVSGADLSESSDSEVEMSLHDSNSSIGSEGFEEHERLPD</sequence>
<evidence type="ECO:0000256" key="2">
    <source>
        <dbReference type="ARBA" id="ARBA00022729"/>
    </source>
</evidence>
<evidence type="ECO:0000256" key="1">
    <source>
        <dbReference type="ARBA" id="ARBA00022614"/>
    </source>
</evidence>
<dbReference type="SMART" id="SM00082">
    <property type="entry name" value="LRRCT"/>
    <property type="match status" value="1"/>
</dbReference>
<keyword evidence="2 5" id="KW-0732">Signal</keyword>
<feature type="region of interest" description="Disordered" evidence="4">
    <location>
        <begin position="1049"/>
        <end position="1091"/>
    </location>
</feature>
<evidence type="ECO:0000256" key="5">
    <source>
        <dbReference type="SAM" id="SignalP"/>
    </source>
</evidence>
<feature type="compositionally biased region" description="Low complexity" evidence="4">
    <location>
        <begin position="1081"/>
        <end position="1091"/>
    </location>
</feature>
<gene>
    <name evidence="7" type="ORF">RN001_008208</name>
</gene>
<dbReference type="PANTHER" id="PTHR24373:SF275">
    <property type="entry name" value="TIR DOMAIN-CONTAINING PROTEIN"/>
    <property type="match status" value="1"/>
</dbReference>
<feature type="region of interest" description="Disordered" evidence="4">
    <location>
        <begin position="1542"/>
        <end position="1581"/>
    </location>
</feature>
<reference evidence="8" key="1">
    <citation type="submission" date="2023-01" db="EMBL/GenBank/DDBJ databases">
        <title>Key to firefly adult light organ development and bioluminescence: homeobox transcription factors regulate luciferase expression and transportation to peroxisome.</title>
        <authorList>
            <person name="Fu X."/>
        </authorList>
    </citation>
    <scope>NUCLEOTIDE SEQUENCE [LARGE SCALE GENOMIC DNA]</scope>
</reference>
<evidence type="ECO:0000313" key="7">
    <source>
        <dbReference type="EMBL" id="KAK4880062.1"/>
    </source>
</evidence>
<evidence type="ECO:0000259" key="6">
    <source>
        <dbReference type="SMART" id="SM00082"/>
    </source>
</evidence>
<feature type="chain" id="PRO_5042849933" description="LRRCT domain-containing protein" evidence="5">
    <location>
        <begin position="22"/>
        <end position="1581"/>
    </location>
</feature>
<protein>
    <recommendedName>
        <fullName evidence="6">LRRCT domain-containing protein</fullName>
    </recommendedName>
</protein>
<proteinExistence type="predicted"/>
<feature type="domain" description="LRRCT" evidence="6">
    <location>
        <begin position="925"/>
        <end position="967"/>
    </location>
</feature>
<evidence type="ECO:0000256" key="3">
    <source>
        <dbReference type="ARBA" id="ARBA00022737"/>
    </source>
</evidence>
<dbReference type="SUPFAM" id="SSF52058">
    <property type="entry name" value="L domain-like"/>
    <property type="match status" value="3"/>
</dbReference>
<dbReference type="Gene3D" id="3.80.10.10">
    <property type="entry name" value="Ribonuclease Inhibitor"/>
    <property type="match status" value="6"/>
</dbReference>
<dbReference type="SMART" id="SM00369">
    <property type="entry name" value="LRR_TYP"/>
    <property type="match status" value="26"/>
</dbReference>
<dbReference type="PANTHER" id="PTHR24373">
    <property type="entry name" value="SLIT RELATED LEUCINE-RICH REPEAT NEURONAL PROTEIN"/>
    <property type="match status" value="1"/>
</dbReference>
<dbReference type="PRINTS" id="PR00019">
    <property type="entry name" value="LEURICHRPT"/>
</dbReference>
<feature type="signal peptide" evidence="5">
    <location>
        <begin position="1"/>
        <end position="21"/>
    </location>
</feature>
<keyword evidence="8" id="KW-1185">Reference proteome</keyword>
<keyword evidence="3" id="KW-0677">Repeat</keyword>
<dbReference type="InterPro" id="IPR003591">
    <property type="entry name" value="Leu-rich_rpt_typical-subtyp"/>
</dbReference>
<organism evidence="7 8">
    <name type="scientific">Aquatica leii</name>
    <dbReference type="NCBI Taxonomy" id="1421715"/>
    <lineage>
        <taxon>Eukaryota</taxon>
        <taxon>Metazoa</taxon>
        <taxon>Ecdysozoa</taxon>
        <taxon>Arthropoda</taxon>
        <taxon>Hexapoda</taxon>
        <taxon>Insecta</taxon>
        <taxon>Pterygota</taxon>
        <taxon>Neoptera</taxon>
        <taxon>Endopterygota</taxon>
        <taxon>Coleoptera</taxon>
        <taxon>Polyphaga</taxon>
        <taxon>Elateriformia</taxon>
        <taxon>Elateroidea</taxon>
        <taxon>Lampyridae</taxon>
        <taxon>Luciolinae</taxon>
        <taxon>Aquatica</taxon>
    </lineage>
</organism>
<feature type="compositionally biased region" description="Polar residues" evidence="4">
    <location>
        <begin position="1060"/>
        <end position="1076"/>
    </location>
</feature>
<dbReference type="FunFam" id="3.80.10.10:FF:001164">
    <property type="entry name" value="GH01279p"/>
    <property type="match status" value="3"/>
</dbReference>
<name>A0AAN7P9D7_9COLE</name>
<dbReference type="GO" id="GO:0031012">
    <property type="term" value="C:extracellular matrix"/>
    <property type="evidence" value="ECO:0007669"/>
    <property type="project" value="TreeGrafter"/>
</dbReference>
<accession>A0AAN7P9D7</accession>
<dbReference type="Proteomes" id="UP001353858">
    <property type="component" value="Unassembled WGS sequence"/>
</dbReference>
<dbReference type="SMART" id="SM00365">
    <property type="entry name" value="LRR_SD22"/>
    <property type="match status" value="7"/>
</dbReference>
<dbReference type="InterPro" id="IPR050328">
    <property type="entry name" value="Dev_Immune_Receptor"/>
</dbReference>
<dbReference type="Pfam" id="PF00560">
    <property type="entry name" value="LRR_1"/>
    <property type="match status" value="3"/>
</dbReference>
<dbReference type="GO" id="GO:0005615">
    <property type="term" value="C:extracellular space"/>
    <property type="evidence" value="ECO:0007669"/>
    <property type="project" value="TreeGrafter"/>
</dbReference>
<evidence type="ECO:0000313" key="8">
    <source>
        <dbReference type="Proteomes" id="UP001353858"/>
    </source>
</evidence>
<dbReference type="PROSITE" id="PS51450">
    <property type="entry name" value="LRR"/>
    <property type="match status" value="9"/>
</dbReference>
<dbReference type="Pfam" id="PF13855">
    <property type="entry name" value="LRR_8"/>
    <property type="match status" value="6"/>
</dbReference>
<evidence type="ECO:0000256" key="4">
    <source>
        <dbReference type="SAM" id="MobiDB-lite"/>
    </source>
</evidence>
<dbReference type="InterPro" id="IPR032675">
    <property type="entry name" value="LRR_dom_sf"/>
</dbReference>
<keyword evidence="1" id="KW-0433">Leucine-rich repeat</keyword>
<dbReference type="InterPro" id="IPR000483">
    <property type="entry name" value="Cys-rich_flank_reg_C"/>
</dbReference>
<comment type="caution">
    <text evidence="7">The sequence shown here is derived from an EMBL/GenBank/DDBJ whole genome shotgun (WGS) entry which is preliminary data.</text>
</comment>